<feature type="chain" id="PRO_5041285109" evidence="1">
    <location>
        <begin position="19"/>
        <end position="263"/>
    </location>
</feature>
<keyword evidence="3" id="KW-1185">Reference proteome</keyword>
<evidence type="ECO:0000313" key="3">
    <source>
        <dbReference type="Proteomes" id="UP001163821"/>
    </source>
</evidence>
<dbReference type="InterPro" id="IPR025737">
    <property type="entry name" value="FApF"/>
</dbReference>
<name>A0AA41Y8P1_9BACT</name>
<proteinExistence type="predicted"/>
<dbReference type="EMBL" id="JAPAAF010000019">
    <property type="protein sequence ID" value="MCW0483626.1"/>
    <property type="molecule type" value="Genomic_DNA"/>
</dbReference>
<evidence type="ECO:0000256" key="1">
    <source>
        <dbReference type="SAM" id="SignalP"/>
    </source>
</evidence>
<accession>A0AA41Y8P1</accession>
<dbReference type="RefSeq" id="WP_282592228.1">
    <property type="nucleotide sequence ID" value="NZ_JAPAAF010000019.1"/>
</dbReference>
<dbReference type="Proteomes" id="UP001163821">
    <property type="component" value="Unassembled WGS sequence"/>
</dbReference>
<reference evidence="2" key="1">
    <citation type="submission" date="2022-10" db="EMBL/GenBank/DDBJ databases">
        <title>Gaoshiqiia sediminis gen. nov., sp. nov., isolated from coastal sediment.</title>
        <authorList>
            <person name="Yu W.X."/>
            <person name="Mu D.S."/>
            <person name="Du J.Z."/>
            <person name="Liang Y.Q."/>
        </authorList>
    </citation>
    <scope>NUCLEOTIDE SEQUENCE</scope>
    <source>
        <strain evidence="2">A06</strain>
    </source>
</reference>
<keyword evidence="1" id="KW-0732">Signal</keyword>
<sequence length="263" mass="29001">MKQIVLLIFLLPTFMLKAQEAPPELVTDRPDQTESSSVVPLKSLQVETGFLLEKDETNLANLKSRTWNSTLLRYGFLPNLELRLGLELLQQNVSLKNPPDNLKYKGFGPLYAGFKVKLADEQGWRPEMAFLGGLVFPFTASDDFKPTYTAADMRFAFSHSLSPLFSLGYNLGVEWDGESAIPGYFYSLALGIGVTEKLSAFAESYGLIPEAGSSEHLLDAGITYLLQPNLQLDFSAGFGLNGAATDHFVSLGLSYRLPPFSNQ</sequence>
<evidence type="ECO:0000313" key="2">
    <source>
        <dbReference type="EMBL" id="MCW0483626.1"/>
    </source>
</evidence>
<protein>
    <submittedName>
        <fullName evidence="2">Transporter</fullName>
    </submittedName>
</protein>
<feature type="signal peptide" evidence="1">
    <location>
        <begin position="1"/>
        <end position="18"/>
    </location>
</feature>
<dbReference type="AlphaFoldDB" id="A0AA41Y8P1"/>
<comment type="caution">
    <text evidence="2">The sequence shown here is derived from an EMBL/GenBank/DDBJ whole genome shotgun (WGS) entry which is preliminary data.</text>
</comment>
<organism evidence="2 3">
    <name type="scientific">Gaoshiqia sediminis</name>
    <dbReference type="NCBI Taxonomy" id="2986998"/>
    <lineage>
        <taxon>Bacteria</taxon>
        <taxon>Pseudomonadati</taxon>
        <taxon>Bacteroidota</taxon>
        <taxon>Bacteroidia</taxon>
        <taxon>Marinilabiliales</taxon>
        <taxon>Prolixibacteraceae</taxon>
        <taxon>Gaoshiqia</taxon>
    </lineage>
</organism>
<dbReference type="Pfam" id="PF13557">
    <property type="entry name" value="Phenol_MetA_deg"/>
    <property type="match status" value="1"/>
</dbReference>
<gene>
    <name evidence="2" type="ORF">N2K84_12855</name>
</gene>